<dbReference type="EMBL" id="CP110427">
    <property type="protein sequence ID" value="WAQ86552.1"/>
    <property type="molecule type" value="Genomic_DNA"/>
</dbReference>
<dbReference type="Proteomes" id="UP001164743">
    <property type="component" value="Chromosome 7A"/>
</dbReference>
<evidence type="ECO:0000313" key="3">
    <source>
        <dbReference type="Proteomes" id="UP001164743"/>
    </source>
</evidence>
<keyword evidence="3" id="KW-1185">Reference proteome</keyword>
<feature type="region of interest" description="Disordered" evidence="1">
    <location>
        <begin position="120"/>
        <end position="141"/>
    </location>
</feature>
<gene>
    <name evidence="2" type="ORF">PtA15_7A278</name>
</gene>
<accession>A0ABY7CRG7</accession>
<sequence length="141" mass="14503">MVVKPNGTNREGAVRPAGVPAPKRPLHATGATGPRGGSSSDADRYGPEGPLGRHKPSHKHGFPPTDTRGLVQRTNPNHISTLWAKGGWGKPAGGPPACLPGSSRGLARCRTVKLSRLGSEMFGNTGDKTPGGPVVPAKPRA</sequence>
<organism evidence="2 3">
    <name type="scientific">Puccinia triticina</name>
    <dbReference type="NCBI Taxonomy" id="208348"/>
    <lineage>
        <taxon>Eukaryota</taxon>
        <taxon>Fungi</taxon>
        <taxon>Dikarya</taxon>
        <taxon>Basidiomycota</taxon>
        <taxon>Pucciniomycotina</taxon>
        <taxon>Pucciniomycetes</taxon>
        <taxon>Pucciniales</taxon>
        <taxon>Pucciniaceae</taxon>
        <taxon>Puccinia</taxon>
    </lineage>
</organism>
<dbReference type="RefSeq" id="XP_053022107.1">
    <property type="nucleotide sequence ID" value="XM_053170868.1"/>
</dbReference>
<feature type="compositionally biased region" description="Basic residues" evidence="1">
    <location>
        <begin position="52"/>
        <end position="61"/>
    </location>
</feature>
<protein>
    <submittedName>
        <fullName evidence="2">Uncharacterized protein</fullName>
    </submittedName>
</protein>
<name>A0ABY7CRG7_9BASI</name>
<feature type="region of interest" description="Disordered" evidence="1">
    <location>
        <begin position="1"/>
        <end position="104"/>
    </location>
</feature>
<dbReference type="GeneID" id="77811763"/>
<proteinExistence type="predicted"/>
<reference evidence="2" key="1">
    <citation type="submission" date="2022-10" db="EMBL/GenBank/DDBJ databases">
        <title>Puccinia triticina Genome sequencing and assembly.</title>
        <authorList>
            <person name="Li C."/>
        </authorList>
    </citation>
    <scope>NUCLEOTIDE SEQUENCE</scope>
    <source>
        <strain evidence="2">Pt15</strain>
    </source>
</reference>
<evidence type="ECO:0000256" key="1">
    <source>
        <dbReference type="SAM" id="MobiDB-lite"/>
    </source>
</evidence>
<evidence type="ECO:0000313" key="2">
    <source>
        <dbReference type="EMBL" id="WAQ86552.1"/>
    </source>
</evidence>